<reference evidence="2" key="1">
    <citation type="journal article" date="2014" name="Int. J. Syst. Evol. Microbiol.">
        <title>Complete genome sequence of Corynebacterium casei LMG S-19264T (=DSM 44701T), isolated from a smear-ripened cheese.</title>
        <authorList>
            <consortium name="US DOE Joint Genome Institute (JGI-PGF)"/>
            <person name="Walter F."/>
            <person name="Albersmeier A."/>
            <person name="Kalinowski J."/>
            <person name="Ruckert C."/>
        </authorList>
    </citation>
    <scope>NUCLEOTIDE SEQUENCE</scope>
    <source>
        <strain evidence="2">VKM Ac-2007</strain>
    </source>
</reference>
<dbReference type="AlphaFoldDB" id="A0A9W6MF41"/>
<feature type="compositionally biased region" description="Pro residues" evidence="1">
    <location>
        <begin position="116"/>
        <end position="126"/>
    </location>
</feature>
<evidence type="ECO:0000256" key="1">
    <source>
        <dbReference type="SAM" id="MobiDB-lite"/>
    </source>
</evidence>
<dbReference type="EMBL" id="BSEV01000015">
    <property type="protein sequence ID" value="GLK12249.1"/>
    <property type="molecule type" value="Genomic_DNA"/>
</dbReference>
<evidence type="ECO:0000313" key="3">
    <source>
        <dbReference type="Proteomes" id="UP001143474"/>
    </source>
</evidence>
<name>A0A9W6MF41_9ACTN</name>
<evidence type="ECO:0000313" key="2">
    <source>
        <dbReference type="EMBL" id="GLK12249.1"/>
    </source>
</evidence>
<protein>
    <submittedName>
        <fullName evidence="2">Uncharacterized protein</fullName>
    </submittedName>
</protein>
<reference evidence="2" key="2">
    <citation type="submission" date="2023-01" db="EMBL/GenBank/DDBJ databases">
        <authorList>
            <person name="Sun Q."/>
            <person name="Evtushenko L."/>
        </authorList>
    </citation>
    <scope>NUCLEOTIDE SEQUENCE</scope>
    <source>
        <strain evidence="2">VKM Ac-2007</strain>
    </source>
</reference>
<dbReference type="RefSeq" id="WP_271220587.1">
    <property type="nucleotide sequence ID" value="NZ_BAAAVD010000004.1"/>
</dbReference>
<organism evidence="2 3">
    <name type="scientific">Streptosporangium carneum</name>
    <dbReference type="NCBI Taxonomy" id="47481"/>
    <lineage>
        <taxon>Bacteria</taxon>
        <taxon>Bacillati</taxon>
        <taxon>Actinomycetota</taxon>
        <taxon>Actinomycetes</taxon>
        <taxon>Streptosporangiales</taxon>
        <taxon>Streptosporangiaceae</taxon>
        <taxon>Streptosporangium</taxon>
    </lineage>
</organism>
<comment type="caution">
    <text evidence="2">The sequence shown here is derived from an EMBL/GenBank/DDBJ whole genome shotgun (WGS) entry which is preliminary data.</text>
</comment>
<accession>A0A9W6MF41</accession>
<feature type="region of interest" description="Disordered" evidence="1">
    <location>
        <begin position="97"/>
        <end position="133"/>
    </location>
</feature>
<gene>
    <name evidence="2" type="ORF">GCM10017600_56580</name>
</gene>
<dbReference type="Proteomes" id="UP001143474">
    <property type="component" value="Unassembled WGS sequence"/>
</dbReference>
<proteinExistence type="predicted"/>
<keyword evidence="3" id="KW-1185">Reference proteome</keyword>
<sequence length="133" mass="14491">MPSDPDHVLDAIDGVVDEWLAMSEDSMRWAPPEKPPPKPRLALPSPPLPHLVEELLQEVGVHTQAVVEAFRPLGEGVMGAFASFFDSPAMRQLIEPADWPEEHPPLDVDIDYDVPDPGPAPGSRPPPEADRPG</sequence>